<accession>A0A1L7LGN3</accession>
<evidence type="ECO:0000313" key="1">
    <source>
        <dbReference type="EMBL" id="BAQ23357.1"/>
    </source>
</evidence>
<dbReference type="RefSeq" id="WP_128832685.1">
    <property type="nucleotide sequence ID" value="NZ_AP014612.1"/>
</dbReference>
<proteinExistence type="predicted"/>
<reference evidence="1 2" key="1">
    <citation type="journal article" date="2016" name="Microbiol. Immunol.">
        <title>Complete genome sequence of Streptococcus troglodytae TKU31 isolated from the oral cavity of a chimpanzee (Pan troglodytes).</title>
        <authorList>
            <person name="Okamoto M."/>
            <person name="Naito M."/>
            <person name="Miyanohara M."/>
            <person name="Imai S."/>
            <person name="Nomura Y."/>
            <person name="Saito W."/>
            <person name="Momoi Y."/>
            <person name="Takada K."/>
            <person name="Miyabe-Nishiwaki T."/>
            <person name="Tomonaga M."/>
            <person name="Hanada N."/>
        </authorList>
    </citation>
    <scope>NUCLEOTIDE SEQUENCE [LARGE SCALE GENOMIC DNA]</scope>
    <source>
        <strain evidence="2">TKU 31</strain>
    </source>
</reference>
<dbReference type="Proteomes" id="UP000217758">
    <property type="component" value="Chromosome"/>
</dbReference>
<dbReference type="EMBL" id="AP014612">
    <property type="protein sequence ID" value="BAQ23357.1"/>
    <property type="molecule type" value="Genomic_DNA"/>
</dbReference>
<sequence length="131" mass="14361">MKKKIIIISFVLIAISGIAAFKLTQSGSVKIGTADGNYKSLPLGTYTVGDDIKLKDGKYAVYALEGSGSVTIGGKKYHISDRSYKKAKKKGLPENARYGILYEDSPKIIVKKGSKVIVEGKRNFRISFVRR</sequence>
<name>A0A1L7LGN3_9STRE</name>
<dbReference type="AlphaFoldDB" id="A0A1L7LGN3"/>
<gene>
    <name evidence="1" type="ORF">SRT_00960</name>
</gene>
<dbReference type="KEGG" id="strg:SRT_00960"/>
<organism evidence="1 2">
    <name type="scientific">Streptococcus troglodytae</name>
    <dbReference type="NCBI Taxonomy" id="1111760"/>
    <lineage>
        <taxon>Bacteria</taxon>
        <taxon>Bacillati</taxon>
        <taxon>Bacillota</taxon>
        <taxon>Bacilli</taxon>
        <taxon>Lactobacillales</taxon>
        <taxon>Streptococcaceae</taxon>
        <taxon>Streptococcus</taxon>
    </lineage>
</organism>
<evidence type="ECO:0000313" key="2">
    <source>
        <dbReference type="Proteomes" id="UP000217758"/>
    </source>
</evidence>
<keyword evidence="2" id="KW-1185">Reference proteome</keyword>
<protein>
    <submittedName>
        <fullName evidence="1">Conserved domain protein</fullName>
    </submittedName>
</protein>